<feature type="non-terminal residue" evidence="1">
    <location>
        <position position="1"/>
    </location>
</feature>
<evidence type="ECO:0000313" key="2">
    <source>
        <dbReference type="Proteomes" id="UP000010408"/>
    </source>
</evidence>
<dbReference type="HOGENOM" id="CLU_2710767_0_0_10"/>
<proteinExistence type="predicted"/>
<reference evidence="1 2" key="1">
    <citation type="submission" date="2012-05" db="EMBL/GenBank/DDBJ databases">
        <authorList>
            <person name="Weinstock G."/>
            <person name="Sodergren E."/>
            <person name="Lobos E.A."/>
            <person name="Fulton L."/>
            <person name="Fulton R."/>
            <person name="Courtney L."/>
            <person name="Fronick C."/>
            <person name="O'Laughlin M."/>
            <person name="Godfrey J."/>
            <person name="Wilson R.M."/>
            <person name="Miner T."/>
            <person name="Farmer C."/>
            <person name="Delehaunty K."/>
            <person name="Cordes M."/>
            <person name="Minx P."/>
            <person name="Tomlinson C."/>
            <person name="Chen J."/>
            <person name="Wollam A."/>
            <person name="Pepin K.H."/>
            <person name="Bhonagiri V."/>
            <person name="Zhang X."/>
            <person name="Suruliraj S."/>
            <person name="Warren W."/>
            <person name="Mitreva M."/>
            <person name="Mardis E.R."/>
            <person name="Wilson R.K."/>
        </authorList>
    </citation>
    <scope>NUCLEOTIDE SEQUENCE [LARGE SCALE GENOMIC DNA]</scope>
    <source>
        <strain evidence="1 2">F0037</strain>
    </source>
</reference>
<evidence type="ECO:0000313" key="1">
    <source>
        <dbReference type="EMBL" id="EKY01983.1"/>
    </source>
</evidence>
<dbReference type="EMBL" id="AMEQ01000020">
    <property type="protein sequence ID" value="EKY01983.1"/>
    <property type="molecule type" value="Genomic_DNA"/>
</dbReference>
<protein>
    <submittedName>
        <fullName evidence="1">Uncharacterized protein</fullName>
    </submittedName>
</protein>
<accession>L1NF29</accession>
<sequence length="73" mass="8115">TKYQYVRLDSYNPRTKEIVSRKCTQLSEISEGTAIRYLKELKAKYSPGAAIADVPSNRVGANAGIFEENGAFE</sequence>
<comment type="caution">
    <text evidence="1">The sequence shown here is derived from an EMBL/GenBank/DDBJ whole genome shotgun (WGS) entry which is preliminary data.</text>
</comment>
<dbReference type="STRING" id="1127696.HMPREF9134_00717"/>
<dbReference type="RefSeq" id="WP_005468939.1">
    <property type="nucleotide sequence ID" value="NZ_KB291043.1"/>
</dbReference>
<gene>
    <name evidence="1" type="ORF">HMPREF9134_00717</name>
</gene>
<organism evidence="1 2">
    <name type="scientific">Porphyromonas catoniae F0037</name>
    <dbReference type="NCBI Taxonomy" id="1127696"/>
    <lineage>
        <taxon>Bacteria</taxon>
        <taxon>Pseudomonadati</taxon>
        <taxon>Bacteroidota</taxon>
        <taxon>Bacteroidia</taxon>
        <taxon>Bacteroidales</taxon>
        <taxon>Porphyromonadaceae</taxon>
        <taxon>Porphyromonas</taxon>
    </lineage>
</organism>
<name>L1NF29_9PORP</name>
<dbReference type="Proteomes" id="UP000010408">
    <property type="component" value="Unassembled WGS sequence"/>
</dbReference>
<dbReference type="AlphaFoldDB" id="L1NF29"/>